<accession>A0A448XEA3</accession>
<name>A0A448XEA3_9PLAT</name>
<dbReference type="AlphaFoldDB" id="A0A448XEA3"/>
<gene>
    <name evidence="2" type="ORF">PXEA_LOCUS27924</name>
</gene>
<evidence type="ECO:0000313" key="3">
    <source>
        <dbReference type="Proteomes" id="UP000784294"/>
    </source>
</evidence>
<feature type="region of interest" description="Disordered" evidence="1">
    <location>
        <begin position="64"/>
        <end position="106"/>
    </location>
</feature>
<feature type="compositionally biased region" description="Low complexity" evidence="1">
    <location>
        <begin position="64"/>
        <end position="77"/>
    </location>
</feature>
<organism evidence="2 3">
    <name type="scientific">Protopolystoma xenopodis</name>
    <dbReference type="NCBI Taxonomy" id="117903"/>
    <lineage>
        <taxon>Eukaryota</taxon>
        <taxon>Metazoa</taxon>
        <taxon>Spiralia</taxon>
        <taxon>Lophotrochozoa</taxon>
        <taxon>Platyhelminthes</taxon>
        <taxon>Monogenea</taxon>
        <taxon>Polyopisthocotylea</taxon>
        <taxon>Polystomatidea</taxon>
        <taxon>Polystomatidae</taxon>
        <taxon>Protopolystoma</taxon>
    </lineage>
</organism>
<protein>
    <submittedName>
        <fullName evidence="2">Uncharacterized protein</fullName>
    </submittedName>
</protein>
<dbReference type="Proteomes" id="UP000784294">
    <property type="component" value="Unassembled WGS sequence"/>
</dbReference>
<dbReference type="EMBL" id="CAAALY010247754">
    <property type="protein sequence ID" value="VEL34484.1"/>
    <property type="molecule type" value="Genomic_DNA"/>
</dbReference>
<evidence type="ECO:0000256" key="1">
    <source>
        <dbReference type="SAM" id="MobiDB-lite"/>
    </source>
</evidence>
<comment type="caution">
    <text evidence="2">The sequence shown here is derived from an EMBL/GenBank/DDBJ whole genome shotgun (WGS) entry which is preliminary data.</text>
</comment>
<proteinExistence type="predicted"/>
<keyword evidence="3" id="KW-1185">Reference proteome</keyword>
<sequence>MAQPLNSGCTATISSKCLPSDRLAPPLSLIPTSATILASSTSTPAVVTTRASVASTFYDGVFTSTPTQTRSATTQQQLMQDSVKEKPLPSRPPPPPFSQSSGESQH</sequence>
<evidence type="ECO:0000313" key="2">
    <source>
        <dbReference type="EMBL" id="VEL34484.1"/>
    </source>
</evidence>
<reference evidence="2" key="1">
    <citation type="submission" date="2018-11" db="EMBL/GenBank/DDBJ databases">
        <authorList>
            <consortium name="Pathogen Informatics"/>
        </authorList>
    </citation>
    <scope>NUCLEOTIDE SEQUENCE</scope>
</reference>